<dbReference type="PANTHER" id="PTHR45964">
    <property type="entry name" value="WSCD FAMILY MEMBER CG9164"/>
    <property type="match status" value="1"/>
</dbReference>
<dbReference type="SUPFAM" id="SSF52540">
    <property type="entry name" value="P-loop containing nucleoside triphosphate hydrolases"/>
    <property type="match status" value="1"/>
</dbReference>
<organism evidence="2 3">
    <name type="scientific">Holothuria leucospilota</name>
    <name type="common">Black long sea cucumber</name>
    <name type="synonym">Mertensiothuria leucospilota</name>
    <dbReference type="NCBI Taxonomy" id="206669"/>
    <lineage>
        <taxon>Eukaryota</taxon>
        <taxon>Metazoa</taxon>
        <taxon>Echinodermata</taxon>
        <taxon>Eleutherozoa</taxon>
        <taxon>Echinozoa</taxon>
        <taxon>Holothuroidea</taxon>
        <taxon>Aspidochirotacea</taxon>
        <taxon>Aspidochirotida</taxon>
        <taxon>Holothuriidae</taxon>
        <taxon>Holothuria</taxon>
    </lineage>
</organism>
<evidence type="ECO:0000256" key="1">
    <source>
        <dbReference type="ARBA" id="ARBA00010236"/>
    </source>
</evidence>
<sequence length="358" mass="40713">MKCVTKRLICIIFFAMTLLTAIWAGWTTFQIIPSGRYVFLMKDLKPEPSVSKNHKKFIGHNFTTLAEGVANFSNGPTNLSVVNVVKSANLTWETNPTSHRLKDDAVNSARIQEAKKCLYLMKNIKPTPGPSPLTALASFPRSGNAYTRLLIQIATQFETSSVYWKTERFKPIKKDFPGVSQSFFKARGICTKTHKHDDKHMAFFSGGAILIVRDPHKSIISHFVRMFRKSGGTKKALELIQANDTQWIEISSKLAAEWRDLYKDWLNTASRVLVIPYERLCENTIEELEKIVTFLHQPIKVDQLQCAVSLYPCQCRDRTEFQPHYPEELPGYISEINNTLLTQFSTSLPSYGTKCPVI</sequence>
<comment type="caution">
    <text evidence="2">The sequence shown here is derived from an EMBL/GenBank/DDBJ whole genome shotgun (WGS) entry which is preliminary data.</text>
</comment>
<dbReference type="InterPro" id="IPR027417">
    <property type="entry name" value="P-loop_NTPase"/>
</dbReference>
<keyword evidence="3" id="KW-1185">Reference proteome</keyword>
<dbReference type="Pfam" id="PF13469">
    <property type="entry name" value="Sulfotransfer_3"/>
    <property type="match status" value="1"/>
</dbReference>
<dbReference type="EMBL" id="JAIZAY010000009">
    <property type="protein sequence ID" value="KAJ8035769.1"/>
    <property type="molecule type" value="Genomic_DNA"/>
</dbReference>
<dbReference type="PANTHER" id="PTHR45964:SF9">
    <property type="entry name" value="SULFOTRANSFERASE"/>
    <property type="match status" value="1"/>
</dbReference>
<name>A0A9Q1C071_HOLLE</name>
<proteinExistence type="inferred from homology"/>
<dbReference type="OrthoDB" id="5985073at2759"/>
<dbReference type="Proteomes" id="UP001152320">
    <property type="component" value="Chromosome 9"/>
</dbReference>
<dbReference type="AlphaFoldDB" id="A0A9Q1C071"/>
<dbReference type="Gene3D" id="3.40.50.300">
    <property type="entry name" value="P-loop containing nucleotide triphosphate hydrolases"/>
    <property type="match status" value="1"/>
</dbReference>
<gene>
    <name evidence="2" type="ORF">HOLleu_19545</name>
</gene>
<protein>
    <submittedName>
        <fullName evidence="2">WSC domain-containing protein 2</fullName>
    </submittedName>
</protein>
<evidence type="ECO:0000313" key="2">
    <source>
        <dbReference type="EMBL" id="KAJ8035769.1"/>
    </source>
</evidence>
<dbReference type="InterPro" id="IPR051589">
    <property type="entry name" value="Sialate-O-sulfotransferase"/>
</dbReference>
<evidence type="ECO:0000313" key="3">
    <source>
        <dbReference type="Proteomes" id="UP001152320"/>
    </source>
</evidence>
<reference evidence="2" key="1">
    <citation type="submission" date="2021-10" db="EMBL/GenBank/DDBJ databases">
        <title>Tropical sea cucumber genome reveals ecological adaptation and Cuvierian tubules defense mechanism.</title>
        <authorList>
            <person name="Chen T."/>
        </authorList>
    </citation>
    <scope>NUCLEOTIDE SEQUENCE</scope>
    <source>
        <strain evidence="2">Nanhai2018</strain>
        <tissue evidence="2">Muscle</tissue>
    </source>
</reference>
<accession>A0A9Q1C071</accession>
<comment type="similarity">
    <text evidence="1">Belongs to the WSCD family.</text>
</comment>